<reference evidence="2" key="1">
    <citation type="submission" date="2020-02" db="EMBL/GenBank/DDBJ databases">
        <authorList>
            <person name="Meier V. D."/>
        </authorList>
    </citation>
    <scope>NUCLEOTIDE SEQUENCE</scope>
    <source>
        <strain evidence="2">AVDCRST_MAG04</strain>
    </source>
</reference>
<accession>A0A6J4HWM9</accession>
<gene>
    <name evidence="2" type="ORF">AVDCRST_MAG04-1225</name>
</gene>
<feature type="compositionally biased region" description="Low complexity" evidence="1">
    <location>
        <begin position="29"/>
        <end position="39"/>
    </location>
</feature>
<evidence type="ECO:0000256" key="1">
    <source>
        <dbReference type="SAM" id="MobiDB-lite"/>
    </source>
</evidence>
<feature type="compositionally biased region" description="Basic residues" evidence="1">
    <location>
        <begin position="1"/>
        <end position="18"/>
    </location>
</feature>
<feature type="compositionally biased region" description="Basic residues" evidence="1">
    <location>
        <begin position="40"/>
        <end position="52"/>
    </location>
</feature>
<feature type="compositionally biased region" description="Basic residues" evidence="1">
    <location>
        <begin position="66"/>
        <end position="83"/>
    </location>
</feature>
<dbReference type="AlphaFoldDB" id="A0A6J4HWM9"/>
<feature type="non-terminal residue" evidence="2">
    <location>
        <position position="178"/>
    </location>
</feature>
<evidence type="ECO:0000313" key="2">
    <source>
        <dbReference type="EMBL" id="CAA9233095.1"/>
    </source>
</evidence>
<feature type="region of interest" description="Disordered" evidence="1">
    <location>
        <begin position="1"/>
        <end position="178"/>
    </location>
</feature>
<sequence length="178" mass="18184">GGKRRHGAPGSPARRRGARNGEARGRAGAGLAAAAGARPHPLRPGRRRRHGGAHPVRQVGRDPGRHLRHREPGRRRGHHRRGRGGPGGAGRPHPVARRDGALGQSRAVRAPALRHGARVPPGVPRGPGAEPAPGPPGRAGAERGGRGRAGAGGAGRARRGLIGQRHGAAHGAGDVRAR</sequence>
<proteinExistence type="predicted"/>
<feature type="non-terminal residue" evidence="2">
    <location>
        <position position="1"/>
    </location>
</feature>
<organism evidence="2">
    <name type="scientific">uncultured Acetobacteraceae bacterium</name>
    <dbReference type="NCBI Taxonomy" id="169975"/>
    <lineage>
        <taxon>Bacteria</taxon>
        <taxon>Pseudomonadati</taxon>
        <taxon>Pseudomonadota</taxon>
        <taxon>Alphaproteobacteria</taxon>
        <taxon>Acetobacterales</taxon>
        <taxon>Acetobacteraceae</taxon>
        <taxon>environmental samples</taxon>
    </lineage>
</organism>
<name>A0A6J4HWM9_9PROT</name>
<protein>
    <submittedName>
        <fullName evidence="2">Uncharacterized protein</fullName>
    </submittedName>
</protein>
<dbReference type="EMBL" id="CADCTL010000087">
    <property type="protein sequence ID" value="CAA9233095.1"/>
    <property type="molecule type" value="Genomic_DNA"/>
</dbReference>